<evidence type="ECO:0000313" key="2">
    <source>
        <dbReference type="Proteomes" id="UP001227192"/>
    </source>
</evidence>
<reference evidence="1" key="2">
    <citation type="journal article" date="2016" name="Fungal Biol.">
        <title>Ochratoxin A production by Penicillium thymicola.</title>
        <authorList>
            <person name="Nguyen H.D.T."/>
            <person name="McMullin D.R."/>
            <person name="Ponomareva E."/>
            <person name="Riley R."/>
            <person name="Pomraning K.R."/>
            <person name="Baker S.E."/>
            <person name="Seifert K.A."/>
        </authorList>
    </citation>
    <scope>NUCLEOTIDE SEQUENCE</scope>
    <source>
        <strain evidence="1">DAOM 180753</strain>
    </source>
</reference>
<dbReference type="EMBL" id="LACB01000035">
    <property type="protein sequence ID" value="KAJ9491311.1"/>
    <property type="molecule type" value="Genomic_DNA"/>
</dbReference>
<reference evidence="1" key="1">
    <citation type="submission" date="2015-06" db="EMBL/GenBank/DDBJ databases">
        <authorList>
            <person name="Nguyen H."/>
        </authorList>
    </citation>
    <scope>NUCLEOTIDE SEQUENCE</scope>
    <source>
        <strain evidence="1">DAOM 180753</strain>
    </source>
</reference>
<organism evidence="1 2">
    <name type="scientific">Penicillium thymicola</name>
    <dbReference type="NCBI Taxonomy" id="293382"/>
    <lineage>
        <taxon>Eukaryota</taxon>
        <taxon>Fungi</taxon>
        <taxon>Dikarya</taxon>
        <taxon>Ascomycota</taxon>
        <taxon>Pezizomycotina</taxon>
        <taxon>Eurotiomycetes</taxon>
        <taxon>Eurotiomycetidae</taxon>
        <taxon>Eurotiales</taxon>
        <taxon>Aspergillaceae</taxon>
        <taxon>Penicillium</taxon>
    </lineage>
</organism>
<keyword evidence="2" id="KW-1185">Reference proteome</keyword>
<proteinExistence type="predicted"/>
<evidence type="ECO:0000313" key="1">
    <source>
        <dbReference type="EMBL" id="KAJ9491311.1"/>
    </source>
</evidence>
<sequence length="100" mass="11245">MDNLTDNLISYLPRVLDPKFDSIYSITCHTCRNDQSLTKALEVSPYSSIPASGGSGEWVDIGQPSNFQGSPRKMIIADPVIMHERRAKVFTRRSSHHQIL</sequence>
<protein>
    <submittedName>
        <fullName evidence="1">Uncharacterized protein</fullName>
    </submittedName>
</protein>
<dbReference type="AlphaFoldDB" id="A0AAI9TQ23"/>
<name>A0AAI9TQ23_PENTH</name>
<comment type="caution">
    <text evidence="1">The sequence shown here is derived from an EMBL/GenBank/DDBJ whole genome shotgun (WGS) entry which is preliminary data.</text>
</comment>
<accession>A0AAI9TQ23</accession>
<gene>
    <name evidence="1" type="ORF">VN97_g1949</name>
</gene>
<dbReference type="Proteomes" id="UP001227192">
    <property type="component" value="Unassembled WGS sequence"/>
</dbReference>